<dbReference type="Proteomes" id="UP001432062">
    <property type="component" value="Chromosome"/>
</dbReference>
<gene>
    <name evidence="3" type="ORF">OG563_00690</name>
</gene>
<evidence type="ECO:0000256" key="1">
    <source>
        <dbReference type="SAM" id="SignalP"/>
    </source>
</evidence>
<evidence type="ECO:0000259" key="2">
    <source>
        <dbReference type="Pfam" id="PF02698"/>
    </source>
</evidence>
<dbReference type="InterPro" id="IPR051599">
    <property type="entry name" value="Cell_Envelope_Assoc"/>
</dbReference>
<feature type="chain" id="PRO_5046252614" evidence="1">
    <location>
        <begin position="42"/>
        <end position="216"/>
    </location>
</feature>
<keyword evidence="1" id="KW-0732">Signal</keyword>
<organism evidence="3 4">
    <name type="scientific">Nocardia vinacea</name>
    <dbReference type="NCBI Taxonomy" id="96468"/>
    <lineage>
        <taxon>Bacteria</taxon>
        <taxon>Bacillati</taxon>
        <taxon>Actinomycetota</taxon>
        <taxon>Actinomycetes</taxon>
        <taxon>Mycobacteriales</taxon>
        <taxon>Nocardiaceae</taxon>
        <taxon>Nocardia</taxon>
    </lineage>
</organism>
<reference evidence="3" key="1">
    <citation type="submission" date="2022-10" db="EMBL/GenBank/DDBJ databases">
        <title>The complete genomes of actinobacterial strains from the NBC collection.</title>
        <authorList>
            <person name="Joergensen T.S."/>
            <person name="Alvarez Arevalo M."/>
            <person name="Sterndorff E.B."/>
            <person name="Faurdal D."/>
            <person name="Vuksanovic O."/>
            <person name="Mourched A.-S."/>
            <person name="Charusanti P."/>
            <person name="Shaw S."/>
            <person name="Blin K."/>
            <person name="Weber T."/>
        </authorList>
    </citation>
    <scope>NUCLEOTIDE SEQUENCE</scope>
    <source>
        <strain evidence="3">NBC_01482</strain>
    </source>
</reference>
<dbReference type="Pfam" id="PF02698">
    <property type="entry name" value="DUF218"/>
    <property type="match status" value="1"/>
</dbReference>
<dbReference type="PANTHER" id="PTHR30336:SF4">
    <property type="entry name" value="ENVELOPE BIOGENESIS FACTOR ELYC"/>
    <property type="match status" value="1"/>
</dbReference>
<dbReference type="PANTHER" id="PTHR30336">
    <property type="entry name" value="INNER MEMBRANE PROTEIN, PROBABLE PERMEASE"/>
    <property type="match status" value="1"/>
</dbReference>
<protein>
    <submittedName>
        <fullName evidence="3">YdcF family protein</fullName>
    </submittedName>
</protein>
<accession>A0ABZ1YU57</accession>
<feature type="domain" description="DUF218" evidence="2">
    <location>
        <begin position="77"/>
        <end position="201"/>
    </location>
</feature>
<dbReference type="Gene3D" id="3.40.50.620">
    <property type="entry name" value="HUPs"/>
    <property type="match status" value="1"/>
</dbReference>
<dbReference type="EMBL" id="CP109441">
    <property type="protein sequence ID" value="WUV46815.1"/>
    <property type="molecule type" value="Genomic_DNA"/>
</dbReference>
<proteinExistence type="predicted"/>
<dbReference type="InterPro" id="IPR003848">
    <property type="entry name" value="DUF218"/>
</dbReference>
<evidence type="ECO:0000313" key="3">
    <source>
        <dbReference type="EMBL" id="WUV46815.1"/>
    </source>
</evidence>
<dbReference type="RefSeq" id="WP_327099731.1">
    <property type="nucleotide sequence ID" value="NZ_CP109149.1"/>
</dbReference>
<dbReference type="CDD" id="cd06259">
    <property type="entry name" value="YdcF-like"/>
    <property type="match status" value="1"/>
</dbReference>
<name>A0ABZ1YU57_9NOCA</name>
<feature type="signal peptide" evidence="1">
    <location>
        <begin position="1"/>
        <end position="41"/>
    </location>
</feature>
<keyword evidence="4" id="KW-1185">Reference proteome</keyword>
<dbReference type="InterPro" id="IPR014729">
    <property type="entry name" value="Rossmann-like_a/b/a_fold"/>
</dbReference>
<sequence>MFDPIESTVRFGRGTARMTAGILLGAATVAAALLHSPPAVADAGSSAERPQGMLFGWPPTEPGPSAQPLGFRGPQTAIVVLGYGLLPDGEMRPELISRLHAGYLQALLAPLSPIIVTGGNPRNGVTEARVMADWLIGHGIPAERVHIEAEAVSTAQNAERSARIMHDIGMRDAVVVTSADHIDRAAALFGDAGVAVVATVTPEKVPPLVWEFGPRS</sequence>
<evidence type="ECO:0000313" key="4">
    <source>
        <dbReference type="Proteomes" id="UP001432062"/>
    </source>
</evidence>